<evidence type="ECO:0000313" key="2">
    <source>
        <dbReference type="Proteomes" id="UP000694844"/>
    </source>
</evidence>
<name>A0A8B8BVV8_CRAVI</name>
<reference evidence="3" key="1">
    <citation type="submission" date="2025-08" db="UniProtKB">
        <authorList>
            <consortium name="RefSeq"/>
        </authorList>
    </citation>
    <scope>IDENTIFICATION</scope>
    <source>
        <tissue evidence="3">Whole sample</tissue>
    </source>
</reference>
<dbReference type="Proteomes" id="UP000694844">
    <property type="component" value="Chromosome 9"/>
</dbReference>
<dbReference type="RefSeq" id="XP_022307507.1">
    <property type="nucleotide sequence ID" value="XM_022451799.1"/>
</dbReference>
<evidence type="ECO:0000313" key="3">
    <source>
        <dbReference type="RefSeq" id="XP_022307507.1"/>
    </source>
</evidence>
<dbReference type="OrthoDB" id="5570127at2759"/>
<organism evidence="2 3">
    <name type="scientific">Crassostrea virginica</name>
    <name type="common">Eastern oyster</name>
    <dbReference type="NCBI Taxonomy" id="6565"/>
    <lineage>
        <taxon>Eukaryota</taxon>
        <taxon>Metazoa</taxon>
        <taxon>Spiralia</taxon>
        <taxon>Lophotrochozoa</taxon>
        <taxon>Mollusca</taxon>
        <taxon>Bivalvia</taxon>
        <taxon>Autobranchia</taxon>
        <taxon>Pteriomorphia</taxon>
        <taxon>Ostreida</taxon>
        <taxon>Ostreoidea</taxon>
        <taxon>Ostreidae</taxon>
        <taxon>Crassostrea</taxon>
    </lineage>
</organism>
<proteinExistence type="predicted"/>
<evidence type="ECO:0000256" key="1">
    <source>
        <dbReference type="SAM" id="MobiDB-lite"/>
    </source>
</evidence>
<dbReference type="AlphaFoldDB" id="A0A8B8BVV8"/>
<gene>
    <name evidence="3" type="primary">LOC111113506</name>
</gene>
<accession>A0A8B8BVV8</accession>
<keyword evidence="2" id="KW-1185">Reference proteome</keyword>
<dbReference type="Pfam" id="PF20206">
    <property type="entry name" value="Tra1_ring"/>
    <property type="match status" value="1"/>
</dbReference>
<dbReference type="InterPro" id="IPR046805">
    <property type="entry name" value="Tra1_ring"/>
</dbReference>
<sequence>MCVRTHNLQHILIHCFQHAFEKNEGEKLIGGPLSPDQDNHENIISAFITKIIDPENPFGTSDSVRILLLQLSSLLVEQASSHIHDAKNKKQDNKLRWLLTFAWPCLLSKNCVDPATKYHGHLLLSHIIAIHKRIVLQFFRKQGNKLRRLMTFSWPCLLSKNCVDPATKYHDHLLLSHIIAKFAIHKRIVLQATIQHRKLAVDLADVVIKWEVQRVKDDQETTKPAPNLTQAQPQNVPTKHPAPGTPLSVDSPQESKRSRHSSRASSEEIWMLTAPSPSA</sequence>
<dbReference type="GeneID" id="111113506"/>
<protein>
    <submittedName>
        <fullName evidence="3">Transformation/transcription domain-associated protein-like</fullName>
    </submittedName>
</protein>
<feature type="region of interest" description="Disordered" evidence="1">
    <location>
        <begin position="216"/>
        <end position="279"/>
    </location>
</feature>
<feature type="compositionally biased region" description="Polar residues" evidence="1">
    <location>
        <begin position="222"/>
        <end position="237"/>
    </location>
</feature>
<dbReference type="KEGG" id="cvn:111113506"/>